<organism evidence="1">
    <name type="scientific">marine sediment metagenome</name>
    <dbReference type="NCBI Taxonomy" id="412755"/>
    <lineage>
        <taxon>unclassified sequences</taxon>
        <taxon>metagenomes</taxon>
        <taxon>ecological metagenomes</taxon>
    </lineage>
</organism>
<dbReference type="EMBL" id="LAZR01005006">
    <property type="protein sequence ID" value="KKN03695.1"/>
    <property type="molecule type" value="Genomic_DNA"/>
</dbReference>
<gene>
    <name evidence="1" type="ORF">LCGC14_1105050</name>
</gene>
<evidence type="ECO:0000313" key="1">
    <source>
        <dbReference type="EMBL" id="KKN03695.1"/>
    </source>
</evidence>
<comment type="caution">
    <text evidence="1">The sequence shown here is derived from an EMBL/GenBank/DDBJ whole genome shotgun (WGS) entry which is preliminary data.</text>
</comment>
<dbReference type="AlphaFoldDB" id="A0A0F9M8C8"/>
<protein>
    <submittedName>
        <fullName evidence="1">Uncharacterized protein</fullName>
    </submittedName>
</protein>
<sequence length="50" mass="5704">MMVKWERNMRHLDGKLIIDGLPLMSLYGLSEGAHTTEDRNSIYLNSGEPL</sequence>
<proteinExistence type="predicted"/>
<reference evidence="1" key="1">
    <citation type="journal article" date="2015" name="Nature">
        <title>Complex archaea that bridge the gap between prokaryotes and eukaryotes.</title>
        <authorList>
            <person name="Spang A."/>
            <person name="Saw J.H."/>
            <person name="Jorgensen S.L."/>
            <person name="Zaremba-Niedzwiedzka K."/>
            <person name="Martijn J."/>
            <person name="Lind A.E."/>
            <person name="van Eijk R."/>
            <person name="Schleper C."/>
            <person name="Guy L."/>
            <person name="Ettema T.J."/>
        </authorList>
    </citation>
    <scope>NUCLEOTIDE SEQUENCE</scope>
</reference>
<name>A0A0F9M8C8_9ZZZZ</name>
<accession>A0A0F9M8C8</accession>